<proteinExistence type="predicted"/>
<dbReference type="GO" id="GO:0006302">
    <property type="term" value="P:double-strand break repair"/>
    <property type="evidence" value="ECO:0007669"/>
    <property type="project" value="InterPro"/>
</dbReference>
<keyword evidence="3" id="KW-0269">Exonuclease</keyword>
<accession>R9GWU0</accession>
<dbReference type="RefSeq" id="WP_016193860.1">
    <property type="nucleotide sequence ID" value="NZ_AQPN01000022.1"/>
</dbReference>
<name>R9GWU0_9SPHI</name>
<feature type="coiled-coil region" evidence="1">
    <location>
        <begin position="524"/>
        <end position="592"/>
    </location>
</feature>
<feature type="domain" description="Rad50/SbcC-type AAA" evidence="2">
    <location>
        <begin position="9"/>
        <end position="208"/>
    </location>
</feature>
<dbReference type="PANTHER" id="PTHR32114">
    <property type="entry name" value="ABC TRANSPORTER ABCH.3"/>
    <property type="match status" value="1"/>
</dbReference>
<keyword evidence="1" id="KW-0175">Coiled coil</keyword>
<comment type="caution">
    <text evidence="3">The sequence shown here is derived from an EMBL/GenBank/DDBJ whole genome shotgun (WGS) entry which is preliminary data.</text>
</comment>
<dbReference type="PATRIC" id="fig|1150600.3.peg.601"/>
<dbReference type="InterPro" id="IPR027417">
    <property type="entry name" value="P-loop_NTPase"/>
</dbReference>
<protein>
    <submittedName>
        <fullName evidence="3">Exonuclease SbcC</fullName>
    </submittedName>
</protein>
<dbReference type="EMBL" id="AQPN01000022">
    <property type="protein sequence ID" value="EOR96206.1"/>
    <property type="molecule type" value="Genomic_DNA"/>
</dbReference>
<dbReference type="InterPro" id="IPR038729">
    <property type="entry name" value="Rad50/SbcC_AAA"/>
</dbReference>
<dbReference type="GO" id="GO:0016887">
    <property type="term" value="F:ATP hydrolysis activity"/>
    <property type="evidence" value="ECO:0007669"/>
    <property type="project" value="InterPro"/>
</dbReference>
<reference evidence="3 4" key="1">
    <citation type="journal article" date="2013" name="Genome Announc.">
        <title>Draft Genome Sequence of Arcticibacter svalbardensis Strain MN12-7T, a Member of the Family Sphingobacteriaceae Isolated from an Arctic Soil Sample.</title>
        <authorList>
            <person name="Shivaji S."/>
            <person name="Ara S."/>
            <person name="Prasad S."/>
            <person name="Manasa B.P."/>
            <person name="Begum Z."/>
            <person name="Singh A."/>
            <person name="Kumar Pinnaka A."/>
        </authorList>
    </citation>
    <scope>NUCLEOTIDE SEQUENCE [LARGE SCALE GENOMIC DNA]</scope>
    <source>
        <strain evidence="3 4">MN12-7</strain>
    </source>
</reference>
<keyword evidence="3" id="KW-0540">Nuclease</keyword>
<dbReference type="eggNOG" id="COG0419">
    <property type="taxonomic scope" value="Bacteria"/>
</dbReference>
<evidence type="ECO:0000256" key="1">
    <source>
        <dbReference type="SAM" id="Coils"/>
    </source>
</evidence>
<dbReference type="PANTHER" id="PTHR32114:SF2">
    <property type="entry name" value="ABC TRANSPORTER ABCH.3"/>
    <property type="match status" value="1"/>
</dbReference>
<dbReference type="AlphaFoldDB" id="R9GWU0"/>
<evidence type="ECO:0000313" key="3">
    <source>
        <dbReference type="EMBL" id="EOR96206.1"/>
    </source>
</evidence>
<dbReference type="Gene3D" id="3.40.50.300">
    <property type="entry name" value="P-loop containing nucleotide triphosphate hydrolases"/>
    <property type="match status" value="2"/>
</dbReference>
<evidence type="ECO:0000259" key="2">
    <source>
        <dbReference type="Pfam" id="PF13476"/>
    </source>
</evidence>
<feature type="coiled-coil region" evidence="1">
    <location>
        <begin position="642"/>
        <end position="772"/>
    </location>
</feature>
<keyword evidence="3" id="KW-0378">Hydrolase</keyword>
<organism evidence="3 4">
    <name type="scientific">Arcticibacter svalbardensis MN12-7</name>
    <dbReference type="NCBI Taxonomy" id="1150600"/>
    <lineage>
        <taxon>Bacteria</taxon>
        <taxon>Pseudomonadati</taxon>
        <taxon>Bacteroidota</taxon>
        <taxon>Sphingobacteriia</taxon>
        <taxon>Sphingobacteriales</taxon>
        <taxon>Sphingobacteriaceae</taxon>
        <taxon>Arcticibacter</taxon>
    </lineage>
</organism>
<dbReference type="Pfam" id="PF13558">
    <property type="entry name" value="SbcC_Walker_B"/>
    <property type="match status" value="1"/>
</dbReference>
<keyword evidence="4" id="KW-1185">Reference proteome</keyword>
<gene>
    <name evidence="3" type="ORF">ADIARSV_0611</name>
</gene>
<sequence>MKILSVRFLNLNSLKGEHQIRFDEYPFTESGLFAITGPTGAGKTTILDAITVALYGRVHRHDRDVSENMTRHTAESFSEVEFEVKDKSYRAKWSQRRSRGKVEGTLQTHKMELIDLSSSEVIINHPLAEVLQYIVDLCGLDYNQFLRSVMLSQGDFTQFLKSKENERSELLERITDTAIYSDISRYVYDRARTEKDKLENLKLQLNSTELLSDEEIKVLQLSLEELIVADKNIRTSLQEVNVKRNWLSGLVKLSAQQINQKLSLDEQTALYLQHEQDFERLASHQVAESFRPALREIKTQTEQQIIKQASLDQLELDFPVILEQLKKAQQDLLLAKKSAEQQESVLKEVEPLLQEVSRKDAAIEVIKGQFLRTESLLHDAEKELDLKQKEQEQRSVELLKVEGAIKELEDWILNNPHDQDLDKAILLYEQYRKELLTAERLLQINSLGITNALNEKKKINEFSISTNKTIEGLKQDLIIKTDKLNSYQQKVAQGQPLEELEVIASGLPSIIGICQGQLKLAKDISLSKQNSKDLNKQLNEYQQSFDTKNNLITGLQQEKTAADLILEDYKRKVEIELRIQNYDADRDQLQVDQPCPLCGSTEHPFVHGHYKSRVNLAEQERDVHALRVKKLTDLVNGASLDVKGLSVNLSTTKDQLKALEDRLSKQEEEFTSQNKLLPVSLSLDKPAVIEAVIDKKKNELDALQQKIKTLRELQKTIALFQSACVDTQHAIENNGTRLESSLIQFKQVEDQMLKLQNDTEQIKAAYVTAENQIKDLLTPFKLTGTGAEISITLNERADQFRTNTRSVQTHILKRTELASYLESTKEAILEKKLLYDQRSKAFNQEKNQLSVHTSERTELFGDKNPDLERERLTGLLRMERDRVEKLRAVENGCTATLQITETKIGQYQTDLEQLRVLIDQSTLQLKINLLEKGIPSLEELNALFLDPSTAERLSALEKGIATSIATGKQVLKSTLDELLTEKNKNLTTLSDEELHEQAESFGELTSSLNQQMGVTKQKLDEDTRLKLKSKDLVEQAKAQKFEYDRWQKMSVLIGSDNGRRFSNFAQGLTLARLTELANIHLIKLSDRYQILKTPAKDLEIQIIDGYQADVVRPMATLSGGESFLVSLALALGLSDLASRKTQINSLFIDEGFGTLDADTLDVAISALENLQANGKTIGIISHVEALKERIATQIQVGKQPGGVSTIKVIHYGTEVSGISA</sequence>
<evidence type="ECO:0000313" key="4">
    <source>
        <dbReference type="Proteomes" id="UP000014174"/>
    </source>
</evidence>
<dbReference type="Pfam" id="PF13476">
    <property type="entry name" value="AAA_23"/>
    <property type="match status" value="1"/>
</dbReference>
<dbReference type="OrthoDB" id="9795626at2"/>
<dbReference type="STRING" id="1150600.ADIARSV_0611"/>
<dbReference type="Proteomes" id="UP000014174">
    <property type="component" value="Unassembled WGS sequence"/>
</dbReference>
<dbReference type="GO" id="GO:0004527">
    <property type="term" value="F:exonuclease activity"/>
    <property type="evidence" value="ECO:0007669"/>
    <property type="project" value="UniProtKB-KW"/>
</dbReference>
<dbReference type="SUPFAM" id="SSF52540">
    <property type="entry name" value="P-loop containing nucleoside triphosphate hydrolases"/>
    <property type="match status" value="1"/>
</dbReference>